<dbReference type="Proteomes" id="UP000178572">
    <property type="component" value="Unassembled WGS sequence"/>
</dbReference>
<accession>A0A1F6DZG3</accession>
<evidence type="ECO:0000313" key="2">
    <source>
        <dbReference type="EMBL" id="OGG66690.1"/>
    </source>
</evidence>
<sequence>MRVEGSKLPIKTFLFTHNTKIVTRKSKSKHIKFWYFFKIYFLNRSADDTFFISVVNITSVCFTSISVVIVCPNRLDTIDGIFVFSKRPDCAKSKPAGAGK</sequence>
<protein>
    <submittedName>
        <fullName evidence="2">Uncharacterized protein</fullName>
    </submittedName>
</protein>
<keyword evidence="1" id="KW-0812">Transmembrane</keyword>
<dbReference type="EMBL" id="MFLN01000040">
    <property type="protein sequence ID" value="OGG66690.1"/>
    <property type="molecule type" value="Genomic_DNA"/>
</dbReference>
<evidence type="ECO:0000256" key="1">
    <source>
        <dbReference type="SAM" id="Phobius"/>
    </source>
</evidence>
<comment type="caution">
    <text evidence="2">The sequence shown here is derived from an EMBL/GenBank/DDBJ whole genome shotgun (WGS) entry which is preliminary data.</text>
</comment>
<proteinExistence type="predicted"/>
<keyword evidence="1" id="KW-1133">Transmembrane helix</keyword>
<organism evidence="2 3">
    <name type="scientific">Candidatus Kaiserbacteria bacterium RIFCSPHIGHO2_02_FULL_59_21</name>
    <dbReference type="NCBI Taxonomy" id="1798500"/>
    <lineage>
        <taxon>Bacteria</taxon>
        <taxon>Candidatus Kaiseribacteriota</taxon>
    </lineage>
</organism>
<reference evidence="2 3" key="1">
    <citation type="journal article" date="2016" name="Nat. Commun.">
        <title>Thousands of microbial genomes shed light on interconnected biogeochemical processes in an aquifer system.</title>
        <authorList>
            <person name="Anantharaman K."/>
            <person name="Brown C.T."/>
            <person name="Hug L.A."/>
            <person name="Sharon I."/>
            <person name="Castelle C.J."/>
            <person name="Probst A.J."/>
            <person name="Thomas B.C."/>
            <person name="Singh A."/>
            <person name="Wilkins M.J."/>
            <person name="Karaoz U."/>
            <person name="Brodie E.L."/>
            <person name="Williams K.H."/>
            <person name="Hubbard S.S."/>
            <person name="Banfield J.F."/>
        </authorList>
    </citation>
    <scope>NUCLEOTIDE SEQUENCE [LARGE SCALE GENOMIC DNA]</scope>
</reference>
<keyword evidence="1" id="KW-0472">Membrane</keyword>
<feature type="transmembrane region" description="Helical" evidence="1">
    <location>
        <begin position="50"/>
        <end position="71"/>
    </location>
</feature>
<gene>
    <name evidence="2" type="ORF">A3C21_03325</name>
</gene>
<evidence type="ECO:0000313" key="3">
    <source>
        <dbReference type="Proteomes" id="UP000178572"/>
    </source>
</evidence>
<name>A0A1F6DZG3_9BACT</name>
<dbReference type="AlphaFoldDB" id="A0A1F6DZG3"/>